<feature type="region of interest" description="Disordered" evidence="1">
    <location>
        <begin position="366"/>
        <end position="385"/>
    </location>
</feature>
<dbReference type="HOGENOM" id="CLU_373462_0_0_1"/>
<comment type="caution">
    <text evidence="2">The sequence shown here is derived from an EMBL/GenBank/DDBJ whole genome shotgun (WGS) entry which is preliminary data.</text>
</comment>
<feature type="region of interest" description="Disordered" evidence="1">
    <location>
        <begin position="499"/>
        <end position="537"/>
    </location>
</feature>
<proteinExistence type="predicted"/>
<feature type="non-terminal residue" evidence="2">
    <location>
        <position position="744"/>
    </location>
</feature>
<evidence type="ECO:0000313" key="3">
    <source>
        <dbReference type="Proteomes" id="UP000014978"/>
    </source>
</evidence>
<evidence type="ECO:0000256" key="1">
    <source>
        <dbReference type="SAM" id="MobiDB-lite"/>
    </source>
</evidence>
<dbReference type="OrthoDB" id="2187331at2759"/>
<feature type="compositionally biased region" description="Basic and acidic residues" evidence="1">
    <location>
        <begin position="67"/>
        <end position="105"/>
    </location>
</feature>
<organism evidence="2 3">
    <name type="scientific">Spraguea lophii (strain 42_110)</name>
    <name type="common">Microsporidian parasite</name>
    <dbReference type="NCBI Taxonomy" id="1358809"/>
    <lineage>
        <taxon>Eukaryota</taxon>
        <taxon>Fungi</taxon>
        <taxon>Fungi incertae sedis</taxon>
        <taxon>Microsporidia</taxon>
        <taxon>Spragueidae</taxon>
        <taxon>Spraguea</taxon>
    </lineage>
</organism>
<dbReference type="EMBL" id="ATCN01000024">
    <property type="protein sequence ID" value="EPR80061.1"/>
    <property type="molecule type" value="Genomic_DNA"/>
</dbReference>
<gene>
    <name evidence="2" type="ORF">SLOPH_902</name>
</gene>
<accession>S7WAW2</accession>
<name>S7WAW2_SPRLO</name>
<dbReference type="Proteomes" id="UP000014978">
    <property type="component" value="Unassembled WGS sequence"/>
</dbReference>
<sequence length="744" mass="86701">MFNISIFTPKHQRIIRQIYNKDGTTNKQKLSYFVHYIQAKAERIDKVTKYLNKMAIKEIKYKLKLKNDSKSKSDSKDKSKNVSDSKDKNKNASDKNDSKNKDKNKNNNKNDSNTNNTNTNINNNITTNTPPNTTSNTNITDTSVMSVTLDIIDKFIFDLLSYSIAFESPIIKIFINALAFHPKLSLDKQFLKTFDNFFRIIELKTFKSDRLIIKLLALINNDKSFKNNTNPYTNTHTNNENDINNINSTSNLYTSSDDSIDIENILFSSDDESSIEYDITIPYNTTPLTITLLDHVKGLFNSNYNIKYKLLLSSCKNYHHKINRYNFINDVDLNDNLSININGLDDDVDGVDDSIGVDVDRNGNSVDGKDNINTNNNTTTTNNHTNNHINNTTTNNNNNQSNNNLYTNITTNTDIEYIIKRLLKTTNIINAPSFVYFYIKYNINIKYLIEYKFLHQFMLIEYLKIMKERVYDIKYLNEYINDISIDTINKYCNKYCNKDKNSGKNGNNKDNSKNGNTNNKTTNKTNKTTTNNKNKTNKINTNIDIENIRRGIGYILNALEYKYQTEDDNDINNDIDIDKFTNDIILNENNTDNTQNTSKIDIRCQSSYNINMYNDIIYFISIGISIINNRVSSNINDIDISKSICSFIKIYNTLNKDGVKYNEEYNRKYKNLNKEKIKEYKEDKTINSYYLKKLNKHYRDIIDNKNNRDTTIDNLNNYYRANNIKQYYDNDIIMDRDIIIKDII</sequence>
<dbReference type="InParanoid" id="S7WAW2"/>
<feature type="compositionally biased region" description="Low complexity" evidence="1">
    <location>
        <begin position="371"/>
        <end position="385"/>
    </location>
</feature>
<protein>
    <submittedName>
        <fullName evidence="2">Uncharacterized protein</fullName>
    </submittedName>
</protein>
<dbReference type="OMA" id="CECCNTE"/>
<feature type="compositionally biased region" description="Low complexity" evidence="1">
    <location>
        <begin position="503"/>
        <end position="537"/>
    </location>
</feature>
<dbReference type="AlphaFoldDB" id="S7WAW2"/>
<feature type="compositionally biased region" description="Low complexity" evidence="1">
    <location>
        <begin position="107"/>
        <end position="137"/>
    </location>
</feature>
<feature type="region of interest" description="Disordered" evidence="1">
    <location>
        <begin position="67"/>
        <end position="137"/>
    </location>
</feature>
<reference evidence="3" key="1">
    <citation type="journal article" date="2013" name="PLoS Genet.">
        <title>The genome of Spraguea lophii and the basis of host-microsporidian interactions.</title>
        <authorList>
            <person name="Campbell S.E."/>
            <person name="Williams T.A."/>
            <person name="Yousuf A."/>
            <person name="Soanes D.M."/>
            <person name="Paszkiewicz K.H."/>
            <person name="Williams B.A.P."/>
        </authorList>
    </citation>
    <scope>NUCLEOTIDE SEQUENCE [LARGE SCALE GENOMIC DNA]</scope>
    <source>
        <strain evidence="3">42_110</strain>
    </source>
</reference>
<evidence type="ECO:0000313" key="2">
    <source>
        <dbReference type="EMBL" id="EPR80061.1"/>
    </source>
</evidence>
<dbReference type="VEuPathDB" id="MicrosporidiaDB:SLOPH_902"/>
<keyword evidence="3" id="KW-1185">Reference proteome</keyword>